<reference evidence="2" key="2">
    <citation type="submission" date="2020-09" db="EMBL/GenBank/DDBJ databases">
        <authorList>
            <person name="Sun Q."/>
            <person name="Zhou Y."/>
        </authorList>
    </citation>
    <scope>NUCLEOTIDE SEQUENCE</scope>
    <source>
        <strain evidence="2">CGMCC 1.15330</strain>
    </source>
</reference>
<feature type="chain" id="PRO_5037157179" evidence="1">
    <location>
        <begin position="20"/>
        <end position="146"/>
    </location>
</feature>
<protein>
    <submittedName>
        <fullName evidence="2">Uncharacterized protein</fullName>
    </submittedName>
</protein>
<evidence type="ECO:0000313" key="3">
    <source>
        <dbReference type="Proteomes" id="UP000623067"/>
    </source>
</evidence>
<feature type="signal peptide" evidence="1">
    <location>
        <begin position="1"/>
        <end position="19"/>
    </location>
</feature>
<accession>A0A916SZS3</accession>
<dbReference type="EMBL" id="BMIH01000001">
    <property type="protein sequence ID" value="GGB21971.1"/>
    <property type="molecule type" value="Genomic_DNA"/>
</dbReference>
<evidence type="ECO:0000313" key="2">
    <source>
        <dbReference type="EMBL" id="GGB21971.1"/>
    </source>
</evidence>
<sequence length="146" mass="15974">MLHAALPLSILSLASTAMAFADLPDASAQVTIHERITIRVPRMVAAPIQRIVAPRRDWKERKGPKCLGMTQLAAAAITSTSAIDLLLADGRWMRARLDGDCRSADFYSGLYLRPGSDGQICAKRDVIRIRSGAKCAIEAFRTLQPR</sequence>
<keyword evidence="1" id="KW-0732">Signal</keyword>
<dbReference type="AlphaFoldDB" id="A0A916SZS3"/>
<keyword evidence="3" id="KW-1185">Reference proteome</keyword>
<comment type="caution">
    <text evidence="2">The sequence shown here is derived from an EMBL/GenBank/DDBJ whole genome shotgun (WGS) entry which is preliminary data.</text>
</comment>
<dbReference type="RefSeq" id="WP_229664360.1">
    <property type="nucleotide sequence ID" value="NZ_BMIH01000001.1"/>
</dbReference>
<dbReference type="Proteomes" id="UP000623067">
    <property type="component" value="Unassembled WGS sequence"/>
</dbReference>
<reference evidence="2" key="1">
    <citation type="journal article" date="2014" name="Int. J. Syst. Evol. Microbiol.">
        <title>Complete genome sequence of Corynebacterium casei LMG S-19264T (=DSM 44701T), isolated from a smear-ripened cheese.</title>
        <authorList>
            <consortium name="US DOE Joint Genome Institute (JGI-PGF)"/>
            <person name="Walter F."/>
            <person name="Albersmeier A."/>
            <person name="Kalinowski J."/>
            <person name="Ruckert C."/>
        </authorList>
    </citation>
    <scope>NUCLEOTIDE SEQUENCE</scope>
    <source>
        <strain evidence="2">CGMCC 1.15330</strain>
    </source>
</reference>
<evidence type="ECO:0000256" key="1">
    <source>
        <dbReference type="SAM" id="SignalP"/>
    </source>
</evidence>
<proteinExistence type="predicted"/>
<name>A0A916SZS3_9SPHN</name>
<gene>
    <name evidence="2" type="ORF">GCM10011380_09420</name>
</gene>
<organism evidence="2 3">
    <name type="scientific">Sphingomonas metalli</name>
    <dbReference type="NCBI Taxonomy" id="1779358"/>
    <lineage>
        <taxon>Bacteria</taxon>
        <taxon>Pseudomonadati</taxon>
        <taxon>Pseudomonadota</taxon>
        <taxon>Alphaproteobacteria</taxon>
        <taxon>Sphingomonadales</taxon>
        <taxon>Sphingomonadaceae</taxon>
        <taxon>Sphingomonas</taxon>
    </lineage>
</organism>